<keyword evidence="4 5" id="KW-0697">Rotamase</keyword>
<dbReference type="InterPro" id="IPR014282">
    <property type="entry name" value="Nitrogen_fix_NifM"/>
</dbReference>
<evidence type="ECO:0000256" key="1">
    <source>
        <dbReference type="ARBA" id="ARBA00000971"/>
    </source>
</evidence>
<evidence type="ECO:0000256" key="5">
    <source>
        <dbReference type="PROSITE-ProRule" id="PRU00278"/>
    </source>
</evidence>
<dbReference type="PROSITE" id="PS50198">
    <property type="entry name" value="PPIC_PPIASE_2"/>
    <property type="match status" value="1"/>
</dbReference>
<dbReference type="Pfam" id="PF00639">
    <property type="entry name" value="Rotamase"/>
    <property type="match status" value="1"/>
</dbReference>
<reference evidence="7 8" key="1">
    <citation type="journal article" date="2024" name="Front. Plant Sci.">
        <title>Comprehensive phenomic and genomic studies of the species, Pectobacterium cacticida and proposal for reclassification as Alcorniella cacticida comb. nov.</title>
        <authorList>
            <person name="Jonca J."/>
            <person name="Pirhonen M."/>
            <person name="Waleron M.M."/>
            <person name="Gawor J."/>
            <person name="Mrozik A."/>
            <person name="Smoktunowicz M."/>
            <person name="Waleron K."/>
            <person name="Waleron M."/>
        </authorList>
    </citation>
    <scope>NUCLEOTIDE SEQUENCE [LARGE SCALE GENOMIC DNA]</scope>
    <source>
        <strain evidence="7 8">DPMP6</strain>
    </source>
</reference>
<dbReference type="EC" id="5.2.1.8" evidence="3"/>
<evidence type="ECO:0000256" key="2">
    <source>
        <dbReference type="ARBA" id="ARBA00007656"/>
    </source>
</evidence>
<keyword evidence="5" id="KW-0413">Isomerase</keyword>
<sequence length="264" mass="30628">MSIPVWQRYSRWKLAQKMNLSEEISQTSAQYLQFTKVWQRQLAIEEAVVQAALARSLNIEPQSVETTRQALSAELPELELTASETEELVIHQTLLREQLNWVQQQAPLPDDAQVEAWYRGNVQHFVRPEQRYTRHLLLTVEGNSPAVRDRIEAIARRLRDGYAPFSREALRYSHCPSAMSGGVLGWVGRGILYPQLEEALFRLEAGQLSTGIETELGWHLLLCEQIRLPQPLPKADAIKRVRQQLTRRQQKQYQRQWLQQLISI</sequence>
<dbReference type="RefSeq" id="WP_264495810.1">
    <property type="nucleotide sequence ID" value="NZ_CP109947.1"/>
</dbReference>
<accession>A0ABZ2G4E0</accession>
<dbReference type="Gene3D" id="3.10.50.40">
    <property type="match status" value="1"/>
</dbReference>
<dbReference type="SUPFAM" id="SSF109998">
    <property type="entry name" value="Triger factor/SurA peptide-binding domain-like"/>
    <property type="match status" value="1"/>
</dbReference>
<dbReference type="InterPro" id="IPR050245">
    <property type="entry name" value="PrsA_foldase"/>
</dbReference>
<evidence type="ECO:0000256" key="3">
    <source>
        <dbReference type="ARBA" id="ARBA00013194"/>
    </source>
</evidence>
<organism evidence="7 8">
    <name type="scientific">Pectobacterium cacticida</name>
    <dbReference type="NCBI Taxonomy" id="69221"/>
    <lineage>
        <taxon>Bacteria</taxon>
        <taxon>Pseudomonadati</taxon>
        <taxon>Pseudomonadota</taxon>
        <taxon>Gammaproteobacteria</taxon>
        <taxon>Enterobacterales</taxon>
        <taxon>Pectobacteriaceae</taxon>
        <taxon>Pectobacterium</taxon>
    </lineage>
</organism>
<feature type="domain" description="PpiC" evidence="6">
    <location>
        <begin position="128"/>
        <end position="225"/>
    </location>
</feature>
<comment type="similarity">
    <text evidence="2">Belongs to the PpiC/parvulin rotamase family.</text>
</comment>
<protein>
    <recommendedName>
        <fullName evidence="3">peptidylprolyl isomerase</fullName>
        <ecNumber evidence="3">5.2.1.8</ecNumber>
    </recommendedName>
</protein>
<keyword evidence="8" id="KW-1185">Reference proteome</keyword>
<dbReference type="PANTHER" id="PTHR47245">
    <property type="entry name" value="PEPTIDYLPROLYL ISOMERASE"/>
    <property type="match status" value="1"/>
</dbReference>
<dbReference type="EMBL" id="CP125967">
    <property type="protein sequence ID" value="WWO36886.1"/>
    <property type="molecule type" value="Genomic_DNA"/>
</dbReference>
<dbReference type="InterPro" id="IPR027304">
    <property type="entry name" value="Trigger_fact/SurA_dom_sf"/>
</dbReference>
<dbReference type="Proteomes" id="UP001379444">
    <property type="component" value="Chromosome"/>
</dbReference>
<dbReference type="PANTHER" id="PTHR47245:SF2">
    <property type="entry name" value="PEPTIDYL-PROLYL CIS-TRANS ISOMERASE HP_0175-RELATED"/>
    <property type="match status" value="1"/>
</dbReference>
<name>A0ABZ2G4E0_9GAMM</name>
<evidence type="ECO:0000259" key="6">
    <source>
        <dbReference type="PROSITE" id="PS50198"/>
    </source>
</evidence>
<evidence type="ECO:0000256" key="4">
    <source>
        <dbReference type="ARBA" id="ARBA00023110"/>
    </source>
</evidence>
<proteinExistence type="inferred from homology"/>
<dbReference type="InterPro" id="IPR046357">
    <property type="entry name" value="PPIase_dom_sf"/>
</dbReference>
<dbReference type="SUPFAM" id="SSF54534">
    <property type="entry name" value="FKBP-like"/>
    <property type="match status" value="1"/>
</dbReference>
<dbReference type="NCBIfam" id="TIGR02933">
    <property type="entry name" value="nifM_nitrog"/>
    <property type="match status" value="1"/>
</dbReference>
<dbReference type="InterPro" id="IPR000297">
    <property type="entry name" value="PPIase_PpiC"/>
</dbReference>
<evidence type="ECO:0000313" key="7">
    <source>
        <dbReference type="EMBL" id="WWO36886.1"/>
    </source>
</evidence>
<gene>
    <name evidence="7" type="primary">nifM</name>
    <name evidence="7" type="ORF">QNA12_09775</name>
</gene>
<comment type="catalytic activity">
    <reaction evidence="1">
        <text>[protein]-peptidylproline (omega=180) = [protein]-peptidylproline (omega=0)</text>
        <dbReference type="Rhea" id="RHEA:16237"/>
        <dbReference type="Rhea" id="RHEA-COMP:10747"/>
        <dbReference type="Rhea" id="RHEA-COMP:10748"/>
        <dbReference type="ChEBI" id="CHEBI:83833"/>
        <dbReference type="ChEBI" id="CHEBI:83834"/>
        <dbReference type="EC" id="5.2.1.8"/>
    </reaction>
</comment>
<evidence type="ECO:0000313" key="8">
    <source>
        <dbReference type="Proteomes" id="UP001379444"/>
    </source>
</evidence>